<evidence type="ECO:0000313" key="3">
    <source>
        <dbReference type="Proteomes" id="UP001153069"/>
    </source>
</evidence>
<dbReference type="Proteomes" id="UP001153069">
    <property type="component" value="Unassembled WGS sequence"/>
</dbReference>
<accession>A0A9N8F2T4</accession>
<name>A0A9N8F2T4_9STRA</name>
<comment type="caution">
    <text evidence="2">The sequence shown here is derived from an EMBL/GenBank/DDBJ whole genome shotgun (WGS) entry which is preliminary data.</text>
</comment>
<dbReference type="OrthoDB" id="5962118at2759"/>
<gene>
    <name evidence="2" type="ORF">SEMRO_2567_G331470.1</name>
</gene>
<protein>
    <submittedName>
        <fullName evidence="2">Uncharacterized protein</fullName>
    </submittedName>
</protein>
<evidence type="ECO:0000256" key="1">
    <source>
        <dbReference type="SAM" id="MobiDB-lite"/>
    </source>
</evidence>
<organism evidence="2 3">
    <name type="scientific">Seminavis robusta</name>
    <dbReference type="NCBI Taxonomy" id="568900"/>
    <lineage>
        <taxon>Eukaryota</taxon>
        <taxon>Sar</taxon>
        <taxon>Stramenopiles</taxon>
        <taxon>Ochrophyta</taxon>
        <taxon>Bacillariophyta</taxon>
        <taxon>Bacillariophyceae</taxon>
        <taxon>Bacillariophycidae</taxon>
        <taxon>Naviculales</taxon>
        <taxon>Naviculaceae</taxon>
        <taxon>Seminavis</taxon>
    </lineage>
</organism>
<proteinExistence type="predicted"/>
<feature type="region of interest" description="Disordered" evidence="1">
    <location>
        <begin position="252"/>
        <end position="272"/>
    </location>
</feature>
<reference evidence="2" key="1">
    <citation type="submission" date="2020-06" db="EMBL/GenBank/DDBJ databases">
        <authorList>
            <consortium name="Plant Systems Biology data submission"/>
        </authorList>
    </citation>
    <scope>NUCLEOTIDE SEQUENCE</scope>
    <source>
        <strain evidence="2">D6</strain>
    </source>
</reference>
<keyword evidence="3" id="KW-1185">Reference proteome</keyword>
<sequence>MLEGEEQDARDKLEQVDTELALQVVADSINDGEVVNLDEPVETLVVGTLATPSQPAKPPVFSAIDDPEGWNAQVPSKTIIDRIVSTNFQNRKSLQMAKMQNIRARALKIDFNYKMVKCVKVYTGHGECFSPFQCSVNVHQENGLCVYFKAYHITEGFGPNCMGPDLEKLKEHFDYLGCNIGIVWVDNCCNVRKKLQETFGEDCLVKLDSWHWHERWEGIIHDKKSAEAQVFYYLMRRATYVTEDSELERAKEAYQRRTGREPTKKQLMKEAKSTIPPKDILKSRVEEVLRYVHHNDSLVDLEESNLARVSDPADGEQVVTRRRFFSTNRALVARTIKNQMKHVEHGCLSDPPKEVMEIHQVNPYTEQAFSSRSTGTNEADNRLLNRLFKEATTVGIARAERITFDHYEKTNDNRAVKRLGAPMPITSHSERVYFMNSVAKSAGFNPKDLPLQVSYPPSVPVIEYMGYDYELPDCLKEVTTRAEDDVPDGGAEGRNDFQDFLAGVDFADDDVPVQTPEAAAAEERILQDPEIDTEPHSLTAAAFEQELAKHLPHIRPKETSMQTFTRLTNGSPWVDFGDPREQGSPSDKAEFDLFESLSPNYDRHSNNMNGPRGYYRFSKRWDIEVAKNTKERTDAIWSGMEPPPMIRRESALQLQQHHDRVLACQQQANLAGEDPARQQLEEAFRVTQRQMGQHQTSVMAGEALRFDHDRGNAPLGNPLALNNNITAASVGGRVADPTAPFVIRQVRKATIVENPMLNPRGTNFRNRKYCVVCGFSKSDHSHLSRQFGNDCSGNCGREECSKCFQRLEFHELGKVGPYCEYAPSSGSGYSDWYINTESNNENRRN</sequence>
<dbReference type="AlphaFoldDB" id="A0A9N8F2T4"/>
<evidence type="ECO:0000313" key="2">
    <source>
        <dbReference type="EMBL" id="CAB9529634.1"/>
    </source>
</evidence>
<dbReference type="EMBL" id="CAICTM010002565">
    <property type="protein sequence ID" value="CAB9529634.1"/>
    <property type="molecule type" value="Genomic_DNA"/>
</dbReference>